<dbReference type="AlphaFoldDB" id="A0AAE1H6V4"/>
<reference evidence="1" key="1">
    <citation type="submission" date="2021-07" db="EMBL/GenBank/DDBJ databases">
        <authorList>
            <person name="Catto M.A."/>
            <person name="Jacobson A."/>
            <person name="Kennedy G."/>
            <person name="Labadie P."/>
            <person name="Hunt B.G."/>
            <person name="Srinivasan R."/>
        </authorList>
    </citation>
    <scope>NUCLEOTIDE SEQUENCE</scope>
    <source>
        <strain evidence="1">PL_HMW_Pooled</strain>
        <tissue evidence="1">Head</tissue>
    </source>
</reference>
<sequence length="401" mass="45749">MIGNIPPHLRSRISTIQLVALCIEKYFNHTEFYGPVVSDLRDLETGGVLIPSVGIVKGSLVCIVRDNLGSHGLGGFVEQFSSSLYFCRFCLVNRSDFHKEGGELVSFQRRTIDSYNAALDYLKATKKKVYHGVKFNSIFNELNYYHVCNGLPPCLAHDLNEGVIAYDMKIFIDYFVEKEWKSLFPSVPLRPKAYYLTHYCELIEAFGPLIGVFTLRFESKHTFFKRCIRGSRNFKTPTLSLSVTHELFQAYRRSGVDKHFKLNVKGDSEFFMHSYFVEIQNGISAMKLPSAVSECVSVELLGTLYQKGDVVVIRQATYQCAVEMGRIIVVLFDNKDCVYLLLEKLPTEFVPHLRVYEIGCRISYKYIPVADLLSEQSLHVYPSGPHLYVKLHYGLVCDTLD</sequence>
<proteinExistence type="predicted"/>
<evidence type="ECO:0000313" key="2">
    <source>
        <dbReference type="Proteomes" id="UP001219518"/>
    </source>
</evidence>
<accession>A0AAE1H6V4</accession>
<dbReference type="Proteomes" id="UP001219518">
    <property type="component" value="Unassembled WGS sequence"/>
</dbReference>
<protein>
    <submittedName>
        <fullName evidence="1">6,7-dimethyl-8-ribityllumazine synthase</fullName>
    </submittedName>
</protein>
<keyword evidence="2" id="KW-1185">Reference proteome</keyword>
<evidence type="ECO:0000313" key="1">
    <source>
        <dbReference type="EMBL" id="KAK3915729.1"/>
    </source>
</evidence>
<comment type="caution">
    <text evidence="1">The sequence shown here is derived from an EMBL/GenBank/DDBJ whole genome shotgun (WGS) entry which is preliminary data.</text>
</comment>
<organism evidence="1 2">
    <name type="scientific">Frankliniella fusca</name>
    <dbReference type="NCBI Taxonomy" id="407009"/>
    <lineage>
        <taxon>Eukaryota</taxon>
        <taxon>Metazoa</taxon>
        <taxon>Ecdysozoa</taxon>
        <taxon>Arthropoda</taxon>
        <taxon>Hexapoda</taxon>
        <taxon>Insecta</taxon>
        <taxon>Pterygota</taxon>
        <taxon>Neoptera</taxon>
        <taxon>Paraneoptera</taxon>
        <taxon>Thysanoptera</taxon>
        <taxon>Terebrantia</taxon>
        <taxon>Thripoidea</taxon>
        <taxon>Thripidae</taxon>
        <taxon>Frankliniella</taxon>
    </lineage>
</organism>
<dbReference type="EMBL" id="JAHWGI010000461">
    <property type="protein sequence ID" value="KAK3915729.1"/>
    <property type="molecule type" value="Genomic_DNA"/>
</dbReference>
<gene>
    <name evidence="1" type="ORF">KUF71_025059</name>
</gene>
<reference evidence="1" key="2">
    <citation type="journal article" date="2023" name="BMC Genomics">
        <title>Pest status, molecular evolution, and epigenetic factors derived from the genome assembly of Frankliniella fusca, a thysanopteran phytovirus vector.</title>
        <authorList>
            <person name="Catto M.A."/>
            <person name="Labadie P.E."/>
            <person name="Jacobson A.L."/>
            <person name="Kennedy G.G."/>
            <person name="Srinivasan R."/>
            <person name="Hunt B.G."/>
        </authorList>
    </citation>
    <scope>NUCLEOTIDE SEQUENCE</scope>
    <source>
        <strain evidence="1">PL_HMW_Pooled</strain>
    </source>
</reference>
<name>A0AAE1H6V4_9NEOP</name>